<comment type="caution">
    <text evidence="3">The sequence shown here is derived from an EMBL/GenBank/DDBJ whole genome shotgun (WGS) entry which is preliminary data.</text>
</comment>
<feature type="domain" description="DUF7282" evidence="2">
    <location>
        <begin position="79"/>
        <end position="179"/>
    </location>
</feature>
<dbReference type="InterPro" id="IPR055706">
    <property type="entry name" value="Slg1/2_DUF7282"/>
</dbReference>
<gene>
    <name evidence="3" type="ORF">A3I31_02275</name>
</gene>
<evidence type="ECO:0000313" key="3">
    <source>
        <dbReference type="EMBL" id="OGY59320.1"/>
    </source>
</evidence>
<dbReference type="AlphaFoldDB" id="A0A1G1Z5Y2"/>
<evidence type="ECO:0000313" key="4">
    <source>
        <dbReference type="Proteomes" id="UP000178808"/>
    </source>
</evidence>
<keyword evidence="1" id="KW-1133">Transmembrane helix</keyword>
<dbReference type="Pfam" id="PF23951">
    <property type="entry name" value="DUF7282"/>
    <property type="match status" value="1"/>
</dbReference>
<proteinExistence type="predicted"/>
<keyword evidence="1" id="KW-0812">Transmembrane</keyword>
<organism evidence="3 4">
    <name type="scientific">Candidatus Colwellbacteria bacterium RIFCSPLOWO2_02_FULL_44_20b</name>
    <dbReference type="NCBI Taxonomy" id="1797691"/>
    <lineage>
        <taxon>Bacteria</taxon>
        <taxon>Candidatus Colwelliibacteriota</taxon>
    </lineage>
</organism>
<evidence type="ECO:0000259" key="2">
    <source>
        <dbReference type="Pfam" id="PF23951"/>
    </source>
</evidence>
<evidence type="ECO:0000256" key="1">
    <source>
        <dbReference type="SAM" id="Phobius"/>
    </source>
</evidence>
<keyword evidence="1" id="KW-0472">Membrane</keyword>
<feature type="transmembrane region" description="Helical" evidence="1">
    <location>
        <begin position="26"/>
        <end position="43"/>
    </location>
</feature>
<sequence length="190" mass="19935">MSMNRGGQGGTTQAATEGATHSTRKVVIIAIIAFLVGLLIGNISRDRSMDLTDDTVSGGEEIVQNGNELTEGESAANVIVVNDQPAGNKIVVASVTLEEDSWIAIQEDRDGSLGNILGARLFAAGTNAGEVRLMRSTAVGGMYYAVIRPDDGNPDDFDFRGVDAPLQDAEGNVVMAKFTATGPQPEPIEQ</sequence>
<name>A0A1G1Z5Y2_9BACT</name>
<accession>A0A1G1Z5Y2</accession>
<protein>
    <recommendedName>
        <fullName evidence="2">DUF7282 domain-containing protein</fullName>
    </recommendedName>
</protein>
<dbReference type="EMBL" id="MHIZ01000037">
    <property type="protein sequence ID" value="OGY59320.1"/>
    <property type="molecule type" value="Genomic_DNA"/>
</dbReference>
<reference evidence="3 4" key="1">
    <citation type="journal article" date="2016" name="Nat. Commun.">
        <title>Thousands of microbial genomes shed light on interconnected biogeochemical processes in an aquifer system.</title>
        <authorList>
            <person name="Anantharaman K."/>
            <person name="Brown C.T."/>
            <person name="Hug L.A."/>
            <person name="Sharon I."/>
            <person name="Castelle C.J."/>
            <person name="Probst A.J."/>
            <person name="Thomas B.C."/>
            <person name="Singh A."/>
            <person name="Wilkins M.J."/>
            <person name="Karaoz U."/>
            <person name="Brodie E.L."/>
            <person name="Williams K.H."/>
            <person name="Hubbard S.S."/>
            <person name="Banfield J.F."/>
        </authorList>
    </citation>
    <scope>NUCLEOTIDE SEQUENCE [LARGE SCALE GENOMIC DNA]</scope>
</reference>
<dbReference type="Proteomes" id="UP000178808">
    <property type="component" value="Unassembled WGS sequence"/>
</dbReference>